<dbReference type="SUPFAM" id="SSF54523">
    <property type="entry name" value="Pili subunits"/>
    <property type="match status" value="1"/>
</dbReference>
<feature type="domain" description="Trimeric autotransporter adhesin YadA-like head" evidence="12">
    <location>
        <begin position="357"/>
        <end position="380"/>
    </location>
</feature>
<sequence length="1086" mass="105899">MYVDTSYEALQLNRVYKLVWNAATGSFVVASELAKSHKKTVKRKKAMIAMATMLMGGSAGAVSATDICHSAEGREGSLDALGICAENDGVVAAFRSDIGVLAAYQAGGGSANGANSIVIGANATDQYSPSHVLGKAVGNAVIIGNNASTYSSADGSTGAVAIGDTAFAYASASVALGQNASAGHTGTVALGANATAEGLGSSTAVGYQASATGYSSLTVGSWANATQLNATALGSSANAIGSGATAVGYGAIAEGDGAVVVGESASASDISTTAIGQGSLAAAGNATAIGSLANATAAGTTALGVSSQATTEGATAIGHNTSASGNSSVAIGQYANAVGYASIAIGGSQAAATAAQATAVHAIAIGEAATASHDEAIAIGESSATDRAYSLSVGNSTLTRQITHVAEGTQATDAVNVRQLSSVTAALGGNASLDATTGLLDGPVYHLANGGAQTTIGGALTELDNAISHTAASGVQYDDSSSKTQVTLGGAGSTSPVRLTNVANGNVNTNSRDAINGSQLFGTAHSVTVALGGGSAVSTDGSITVPSYTLDGKPVAGGVEGAFINLDGRVIKNTNDIADLTTQLGDVAGGAVLYDDPATKRKVTLGGTGAVVPVALANVASGNVSARSTDAINGAQLFGTADSMVVALGGGSLVAPDGSITTPIYELNGESVAGGVEGAFSNLDGRVITNTNDIAGLRTQIGHVAAGAVLYDDPATKSQITLGGAGTTSPVKLTNVANGVDDSDAVTIAQLKAAGLIDANGKQLGALVYDDFTLSTATLGGMGGTLIDNLKGGLIAADSMQAVNGGQLFDLQENVQNQFDWLNNQVGDLNGRVGNIEQGIADGTIGRGDPVYGPRGGSGENSMEVGAGAGASGSYSTAIGNGSVASGDNSTAAGVGAVASGTGSTATGVSAVASASGSTAVGASSSASGENSVALGFNAKATGNNSVALGANSIADRDNTVSVGSDGNERQITHVAAATQRTDAANWGQVQDTVNNVTDWANQKFHQIDRRINRMGAMSAAYGQMAFSAQGLETKNRLGVGVGNQGGQSAVAIGYSRQLRPNVNLSFGGSASSSDVSVGVGLAVGW</sequence>
<evidence type="ECO:0000256" key="7">
    <source>
        <dbReference type="ARBA" id="ARBA00022729"/>
    </source>
</evidence>
<evidence type="ECO:0000256" key="9">
    <source>
        <dbReference type="ARBA" id="ARBA00023136"/>
    </source>
</evidence>
<feature type="domain" description="Trimeric autotransporter adhesin YadA-like head" evidence="12">
    <location>
        <begin position="185"/>
        <end position="209"/>
    </location>
</feature>
<feature type="domain" description="Trimeric autotransporter adhesin YadA-like head" evidence="12">
    <location>
        <begin position="225"/>
        <end position="251"/>
    </location>
</feature>
<name>A0ABQ1FMT4_9GAMM</name>
<feature type="domain" description="Trimeric autotransporter adhesin YadA-like head" evidence="12">
    <location>
        <begin position="323"/>
        <end position="347"/>
    </location>
</feature>
<evidence type="ECO:0000259" key="11">
    <source>
        <dbReference type="Pfam" id="PF03895"/>
    </source>
</evidence>
<keyword evidence="8" id="KW-0653">Protein transport</keyword>
<evidence type="ECO:0008006" key="17">
    <source>
        <dbReference type="Google" id="ProtNLM"/>
    </source>
</evidence>
<comment type="similarity">
    <text evidence="3">Belongs to the autotransporter-2 (AT-2) (TC 1.B.40) family.</text>
</comment>
<dbReference type="Pfam" id="PF05658">
    <property type="entry name" value="YadA_head"/>
    <property type="match status" value="11"/>
</dbReference>
<evidence type="ECO:0000256" key="1">
    <source>
        <dbReference type="ARBA" id="ARBA00004241"/>
    </source>
</evidence>
<feature type="domain" description="Trimeric autotransporter adhesin YadA-like stalk" evidence="13">
    <location>
        <begin position="401"/>
        <end position="434"/>
    </location>
</feature>
<feature type="domain" description="Trimeric autotransporter adhesin YadA-like stalk" evidence="13">
    <location>
        <begin position="732"/>
        <end position="754"/>
    </location>
</feature>
<dbReference type="InterPro" id="IPR008635">
    <property type="entry name" value="Coiled_stalk_dom"/>
</dbReference>
<keyword evidence="6" id="KW-0812">Transmembrane</keyword>
<feature type="domain" description="ESPR" evidence="14">
    <location>
        <begin position="13"/>
        <end position="57"/>
    </location>
</feature>
<gene>
    <name evidence="15" type="ORF">GCM10010981_09350</name>
</gene>
<dbReference type="SUPFAM" id="SSF101967">
    <property type="entry name" value="Adhesin YadA, collagen-binding domain"/>
    <property type="match status" value="3"/>
</dbReference>
<evidence type="ECO:0000259" key="14">
    <source>
        <dbReference type="Pfam" id="PF13018"/>
    </source>
</evidence>
<evidence type="ECO:0000259" key="12">
    <source>
        <dbReference type="Pfam" id="PF05658"/>
    </source>
</evidence>
<evidence type="ECO:0000256" key="5">
    <source>
        <dbReference type="ARBA" id="ARBA00022452"/>
    </source>
</evidence>
<keyword evidence="4" id="KW-0813">Transport</keyword>
<feature type="domain" description="Trimeric autotransporter adhesin YadA-like head" evidence="12">
    <location>
        <begin position="253"/>
        <end position="279"/>
    </location>
</feature>
<dbReference type="Gene3D" id="6.10.250.2040">
    <property type="match status" value="1"/>
</dbReference>
<feature type="domain" description="Trimeric autotransporter adhesin YadA-like head" evidence="12">
    <location>
        <begin position="941"/>
        <end position="965"/>
    </location>
</feature>
<evidence type="ECO:0000256" key="3">
    <source>
        <dbReference type="ARBA" id="ARBA00005848"/>
    </source>
</evidence>
<evidence type="ECO:0000313" key="16">
    <source>
        <dbReference type="Proteomes" id="UP000620046"/>
    </source>
</evidence>
<dbReference type="InterPro" id="IPR011049">
    <property type="entry name" value="Serralysin-like_metalloprot_C"/>
</dbReference>
<feature type="domain" description="Trimeric autotransporter adhesin YadA-like stalk" evidence="13">
    <location>
        <begin position="618"/>
        <end position="648"/>
    </location>
</feature>
<evidence type="ECO:0000256" key="4">
    <source>
        <dbReference type="ARBA" id="ARBA00022448"/>
    </source>
</evidence>
<feature type="domain" description="Trimeric autotransporter adhesin YadA-like head" evidence="12">
    <location>
        <begin position="157"/>
        <end position="180"/>
    </location>
</feature>
<comment type="subcellular location">
    <subcellularLocation>
        <location evidence="2">Cell outer membrane</location>
    </subcellularLocation>
    <subcellularLocation>
        <location evidence="1">Cell surface</location>
    </subcellularLocation>
</comment>
<dbReference type="CDD" id="cd12820">
    <property type="entry name" value="LbR_YadA-like"/>
    <property type="match status" value="2"/>
</dbReference>
<feature type="domain" description="Trimeric autotransporter adhesin YadA-like head" evidence="12">
    <location>
        <begin position="295"/>
        <end position="321"/>
    </location>
</feature>
<dbReference type="Gene3D" id="3.30.1300.30">
    <property type="entry name" value="GSPII I/J protein-like"/>
    <property type="match status" value="1"/>
</dbReference>
<evidence type="ECO:0000256" key="6">
    <source>
        <dbReference type="ARBA" id="ARBA00022692"/>
    </source>
</evidence>
<dbReference type="Gene3D" id="2.60.40.4050">
    <property type="match status" value="1"/>
</dbReference>
<dbReference type="EMBL" id="BMJA01000001">
    <property type="protein sequence ID" value="GGA23182.1"/>
    <property type="molecule type" value="Genomic_DNA"/>
</dbReference>
<accession>A0ABQ1FMT4</accession>
<comment type="caution">
    <text evidence="15">The sequence shown here is derived from an EMBL/GenBank/DDBJ whole genome shotgun (WGS) entry which is preliminary data.</text>
</comment>
<reference evidence="16" key="1">
    <citation type="journal article" date="2019" name="Int. J. Syst. Evol. Microbiol.">
        <title>The Global Catalogue of Microorganisms (GCM) 10K type strain sequencing project: providing services to taxonomists for standard genome sequencing and annotation.</title>
        <authorList>
            <consortium name="The Broad Institute Genomics Platform"/>
            <consortium name="The Broad Institute Genome Sequencing Center for Infectious Disease"/>
            <person name="Wu L."/>
            <person name="Ma J."/>
        </authorList>
    </citation>
    <scope>NUCLEOTIDE SEQUENCE [LARGE SCALE GENOMIC DNA]</scope>
    <source>
        <strain evidence="16">CGMCC 1.15439</strain>
    </source>
</reference>
<keyword evidence="5" id="KW-1134">Transmembrane beta strand</keyword>
<feature type="domain" description="Trimeric autotransporter adhesin YadA-like head" evidence="12">
    <location>
        <begin position="885"/>
        <end position="909"/>
    </location>
</feature>
<dbReference type="Gene3D" id="2.150.10.10">
    <property type="entry name" value="Serralysin-like metalloprotease, C-terminal"/>
    <property type="match status" value="4"/>
</dbReference>
<feature type="domain" description="Trimeric autotransporter adhesin YadA-like stalk" evidence="13">
    <location>
        <begin position="802"/>
        <end position="829"/>
    </location>
</feature>
<feature type="domain" description="Trimeric autotransporter adhesin YadA-like head" evidence="12">
    <location>
        <begin position="913"/>
        <end position="939"/>
    </location>
</feature>
<keyword evidence="10" id="KW-0998">Cell outer membrane</keyword>
<feature type="domain" description="Trimeric autotransporter adhesin YadA-like head" evidence="12">
    <location>
        <begin position="858"/>
        <end position="883"/>
    </location>
</feature>
<dbReference type="InterPro" id="IPR005594">
    <property type="entry name" value="YadA_C"/>
</dbReference>
<dbReference type="Gene3D" id="1.20.5.170">
    <property type="match status" value="3"/>
</dbReference>
<dbReference type="Pfam" id="PF03895">
    <property type="entry name" value="YadA_anchor"/>
    <property type="match status" value="1"/>
</dbReference>
<evidence type="ECO:0000313" key="15">
    <source>
        <dbReference type="EMBL" id="GGA23182.1"/>
    </source>
</evidence>
<evidence type="ECO:0000256" key="2">
    <source>
        <dbReference type="ARBA" id="ARBA00004442"/>
    </source>
</evidence>
<dbReference type="InterPro" id="IPR008640">
    <property type="entry name" value="Adhesin_Head_dom"/>
</dbReference>
<feature type="domain" description="Trimeric autotransporter adhesin YadA-like C-terminal membrane anchor" evidence="11">
    <location>
        <begin position="1035"/>
        <end position="1083"/>
    </location>
</feature>
<dbReference type="Proteomes" id="UP000620046">
    <property type="component" value="Unassembled WGS sequence"/>
</dbReference>
<organism evidence="15 16">
    <name type="scientific">Dyella nitratireducens</name>
    <dbReference type="NCBI Taxonomy" id="1849580"/>
    <lineage>
        <taxon>Bacteria</taxon>
        <taxon>Pseudomonadati</taxon>
        <taxon>Pseudomonadota</taxon>
        <taxon>Gammaproteobacteria</taxon>
        <taxon>Lysobacterales</taxon>
        <taxon>Rhodanobacteraceae</taxon>
        <taxon>Dyella</taxon>
    </lineage>
</organism>
<keyword evidence="9" id="KW-0472">Membrane</keyword>
<feature type="domain" description="Trimeric autotransporter adhesin YadA-like stalk" evidence="13">
    <location>
        <begin position="498"/>
        <end position="539"/>
    </location>
</feature>
<evidence type="ECO:0000259" key="13">
    <source>
        <dbReference type="Pfam" id="PF05662"/>
    </source>
</evidence>
<keyword evidence="16" id="KW-1185">Reference proteome</keyword>
<protein>
    <recommendedName>
        <fullName evidence="17">Head domain of trimeric autotransporter adhesin</fullName>
    </recommendedName>
</protein>
<keyword evidence="7" id="KW-0732">Signal</keyword>
<evidence type="ECO:0000256" key="10">
    <source>
        <dbReference type="ARBA" id="ARBA00023237"/>
    </source>
</evidence>
<dbReference type="Pfam" id="PF13018">
    <property type="entry name" value="ESPR"/>
    <property type="match status" value="1"/>
</dbReference>
<proteinExistence type="inferred from homology"/>
<dbReference type="Pfam" id="PF05662">
    <property type="entry name" value="YadA_stalk"/>
    <property type="match status" value="6"/>
</dbReference>
<evidence type="ECO:0000256" key="8">
    <source>
        <dbReference type="ARBA" id="ARBA00022927"/>
    </source>
</evidence>
<dbReference type="InterPro" id="IPR024973">
    <property type="entry name" value="ESPR"/>
</dbReference>
<feature type="domain" description="Trimeric autotransporter adhesin YadA-like stalk" evidence="13">
    <location>
        <begin position="971"/>
        <end position="1005"/>
    </location>
</feature>
<dbReference type="InterPro" id="IPR045584">
    <property type="entry name" value="Pilin-like"/>
</dbReference>